<accession>A0AAV9VUL0</accession>
<feature type="signal peptide" evidence="1">
    <location>
        <begin position="1"/>
        <end position="21"/>
    </location>
</feature>
<reference evidence="2 3" key="1">
    <citation type="submission" date="2023-08" db="EMBL/GenBank/DDBJ databases">
        <authorList>
            <person name="Palmer J.M."/>
        </authorList>
    </citation>
    <scope>NUCLEOTIDE SEQUENCE [LARGE SCALE GENOMIC DNA]</scope>
    <source>
        <strain evidence="2 3">TWF481</strain>
    </source>
</reference>
<keyword evidence="3" id="KW-1185">Reference proteome</keyword>
<protein>
    <submittedName>
        <fullName evidence="2">Uncharacterized protein</fullName>
    </submittedName>
</protein>
<evidence type="ECO:0000313" key="2">
    <source>
        <dbReference type="EMBL" id="KAK6496204.1"/>
    </source>
</evidence>
<evidence type="ECO:0000256" key="1">
    <source>
        <dbReference type="SAM" id="SignalP"/>
    </source>
</evidence>
<sequence length="180" mass="19611">MTPYSFFISLLVLTSARTTLALPLQDQNAISQFETCVKNGPTENEITKLSKALGGTPDLEAQLSEMADKGTDQRTIICYLVNVPEERLQSSVQMVEGLEDESPGGPAQLAPPADAEQVIEAAGGAKPPSEKIGLNTLPESPKLKARFAIPFGVRLSDEQMYEYLMELAFQDFLSQSDENE</sequence>
<dbReference type="Proteomes" id="UP001370758">
    <property type="component" value="Unassembled WGS sequence"/>
</dbReference>
<gene>
    <name evidence="2" type="ORF">TWF481_002228</name>
</gene>
<proteinExistence type="predicted"/>
<comment type="caution">
    <text evidence="2">The sequence shown here is derived from an EMBL/GenBank/DDBJ whole genome shotgun (WGS) entry which is preliminary data.</text>
</comment>
<evidence type="ECO:0000313" key="3">
    <source>
        <dbReference type="Proteomes" id="UP001370758"/>
    </source>
</evidence>
<dbReference type="EMBL" id="JAVHJL010000011">
    <property type="protein sequence ID" value="KAK6496204.1"/>
    <property type="molecule type" value="Genomic_DNA"/>
</dbReference>
<dbReference type="AlphaFoldDB" id="A0AAV9VUL0"/>
<feature type="chain" id="PRO_5043384649" evidence="1">
    <location>
        <begin position="22"/>
        <end position="180"/>
    </location>
</feature>
<name>A0AAV9VUL0_9PEZI</name>
<organism evidence="2 3">
    <name type="scientific">Arthrobotrys musiformis</name>
    <dbReference type="NCBI Taxonomy" id="47236"/>
    <lineage>
        <taxon>Eukaryota</taxon>
        <taxon>Fungi</taxon>
        <taxon>Dikarya</taxon>
        <taxon>Ascomycota</taxon>
        <taxon>Pezizomycotina</taxon>
        <taxon>Orbiliomycetes</taxon>
        <taxon>Orbiliales</taxon>
        <taxon>Orbiliaceae</taxon>
        <taxon>Arthrobotrys</taxon>
    </lineage>
</organism>
<keyword evidence="1" id="KW-0732">Signal</keyword>